<evidence type="ECO:0000256" key="2">
    <source>
        <dbReference type="ARBA" id="ARBA00005791"/>
    </source>
</evidence>
<dbReference type="InterPro" id="IPR023205">
    <property type="entry name" value="DsbA/DsbL"/>
</dbReference>
<name>A0ABQ3C6J7_9GAMM</name>
<evidence type="ECO:0000256" key="1">
    <source>
        <dbReference type="ARBA" id="ARBA00004418"/>
    </source>
</evidence>
<dbReference type="EMBL" id="BMXY01000004">
    <property type="protein sequence ID" value="GGZ70432.1"/>
    <property type="molecule type" value="Genomic_DNA"/>
</dbReference>
<dbReference type="InterPro" id="IPR013766">
    <property type="entry name" value="Thioredoxin_domain"/>
</dbReference>
<proteinExistence type="inferred from homology"/>
<evidence type="ECO:0000256" key="4">
    <source>
        <dbReference type="ARBA" id="ARBA00022764"/>
    </source>
</evidence>
<feature type="domain" description="Thioredoxin" evidence="9">
    <location>
        <begin position="24"/>
        <end position="225"/>
    </location>
</feature>
<dbReference type="InterPro" id="IPR050824">
    <property type="entry name" value="Thiol_disulfide_DsbA"/>
</dbReference>
<evidence type="ECO:0000256" key="8">
    <source>
        <dbReference type="SAM" id="SignalP"/>
    </source>
</evidence>
<evidence type="ECO:0000256" key="5">
    <source>
        <dbReference type="ARBA" id="ARBA00023157"/>
    </source>
</evidence>
<dbReference type="Proteomes" id="UP000643403">
    <property type="component" value="Unassembled WGS sequence"/>
</dbReference>
<dbReference type="Gene3D" id="3.40.30.10">
    <property type="entry name" value="Glutaredoxin"/>
    <property type="match status" value="1"/>
</dbReference>
<comment type="subcellular location">
    <subcellularLocation>
        <location evidence="1 7">Periplasm</location>
    </subcellularLocation>
</comment>
<gene>
    <name evidence="10" type="ORF">GCM10008101_25870</name>
</gene>
<evidence type="ECO:0000256" key="3">
    <source>
        <dbReference type="ARBA" id="ARBA00022729"/>
    </source>
</evidence>
<keyword evidence="3 8" id="KW-0732">Signal</keyword>
<evidence type="ECO:0000313" key="10">
    <source>
        <dbReference type="EMBL" id="GGZ70432.1"/>
    </source>
</evidence>
<keyword evidence="11" id="KW-1185">Reference proteome</keyword>
<organism evidence="10 11">
    <name type="scientific">Cognatilysobacter xinjiangensis</name>
    <dbReference type="NCBI Taxonomy" id="546892"/>
    <lineage>
        <taxon>Bacteria</taxon>
        <taxon>Pseudomonadati</taxon>
        <taxon>Pseudomonadota</taxon>
        <taxon>Gammaproteobacteria</taxon>
        <taxon>Lysobacterales</taxon>
        <taxon>Lysobacteraceae</taxon>
        <taxon>Cognatilysobacter</taxon>
    </lineage>
</organism>
<evidence type="ECO:0000313" key="11">
    <source>
        <dbReference type="Proteomes" id="UP000643403"/>
    </source>
</evidence>
<dbReference type="InterPro" id="IPR017937">
    <property type="entry name" value="Thioredoxin_CS"/>
</dbReference>
<dbReference type="InterPro" id="IPR001853">
    <property type="entry name" value="DSBA-like_thioredoxin_dom"/>
</dbReference>
<evidence type="ECO:0000256" key="6">
    <source>
        <dbReference type="ARBA" id="ARBA00023284"/>
    </source>
</evidence>
<comment type="similarity">
    <text evidence="2">Belongs to the thioredoxin family. DsbA subfamily.</text>
</comment>
<dbReference type="RefSeq" id="WP_189450656.1">
    <property type="nucleotide sequence ID" value="NZ_BMXY01000004.1"/>
</dbReference>
<keyword evidence="6" id="KW-0676">Redox-active center</keyword>
<feature type="signal peptide" evidence="8">
    <location>
        <begin position="1"/>
        <end position="21"/>
    </location>
</feature>
<accession>A0ABQ3C6J7</accession>
<feature type="chain" id="PRO_5045675804" description="Thiol:disulfide interchange protein" evidence="8">
    <location>
        <begin position="22"/>
        <end position="231"/>
    </location>
</feature>
<dbReference type="Pfam" id="PF01323">
    <property type="entry name" value="DSBA"/>
    <property type="match status" value="1"/>
</dbReference>
<keyword evidence="4 7" id="KW-0574">Periplasm</keyword>
<dbReference type="PROSITE" id="PS51257">
    <property type="entry name" value="PROKAR_LIPOPROTEIN"/>
    <property type="match status" value="1"/>
</dbReference>
<dbReference type="PANTHER" id="PTHR35891">
    <property type="entry name" value="THIOL:DISULFIDE INTERCHANGE PROTEIN DSBA"/>
    <property type="match status" value="1"/>
</dbReference>
<dbReference type="SUPFAM" id="SSF52833">
    <property type="entry name" value="Thioredoxin-like"/>
    <property type="match status" value="1"/>
</dbReference>
<evidence type="ECO:0000256" key="7">
    <source>
        <dbReference type="PIRNR" id="PIRNR001488"/>
    </source>
</evidence>
<reference evidence="11" key="1">
    <citation type="journal article" date="2019" name="Int. J. Syst. Evol. Microbiol.">
        <title>The Global Catalogue of Microorganisms (GCM) 10K type strain sequencing project: providing services to taxonomists for standard genome sequencing and annotation.</title>
        <authorList>
            <consortium name="The Broad Institute Genomics Platform"/>
            <consortium name="The Broad Institute Genome Sequencing Center for Infectious Disease"/>
            <person name="Wu L."/>
            <person name="Ma J."/>
        </authorList>
    </citation>
    <scope>NUCLEOTIDE SEQUENCE [LARGE SCALE GENOMIC DNA]</scope>
    <source>
        <strain evidence="11">KCTC 22558</strain>
    </source>
</reference>
<evidence type="ECO:0000259" key="9">
    <source>
        <dbReference type="PROSITE" id="PS51352"/>
    </source>
</evidence>
<dbReference type="CDD" id="cd03019">
    <property type="entry name" value="DsbA_DsbA"/>
    <property type="match status" value="1"/>
</dbReference>
<dbReference type="PIRSF" id="PIRSF001488">
    <property type="entry name" value="Tdi_protein"/>
    <property type="match status" value="1"/>
</dbReference>
<sequence length="231" mass="24726">MKLRPALLRSTVLLIGLLALSACEKVPPKAPATTATPAAAQDALRVGVDYAEIPNGAPFEPQAGTVEVIEVFGYTCPHCAHFEPLLGAWSARQPADVRVLPIPAPFGGAWTPYAKAFYAAEATGVLDKSHDEVFRALHEAHTLPGQPTVASNAQLAQFYARFGVDAADFARRMDSAEVAAKLARAEAFIERSGVDSTPTLVVNGKYRVLGQSFEDMLRIADALVARERTAR</sequence>
<dbReference type="PROSITE" id="PS51352">
    <property type="entry name" value="THIOREDOXIN_2"/>
    <property type="match status" value="1"/>
</dbReference>
<dbReference type="InterPro" id="IPR036249">
    <property type="entry name" value="Thioredoxin-like_sf"/>
</dbReference>
<keyword evidence="5 7" id="KW-1015">Disulfide bond</keyword>
<comment type="caution">
    <text evidence="10">The sequence shown here is derived from an EMBL/GenBank/DDBJ whole genome shotgun (WGS) entry which is preliminary data.</text>
</comment>
<protein>
    <recommendedName>
        <fullName evidence="7">Thiol:disulfide interchange protein</fullName>
    </recommendedName>
</protein>
<dbReference type="PROSITE" id="PS00194">
    <property type="entry name" value="THIOREDOXIN_1"/>
    <property type="match status" value="1"/>
</dbReference>
<dbReference type="PANTHER" id="PTHR35891:SF2">
    <property type="entry name" value="THIOL:DISULFIDE INTERCHANGE PROTEIN DSBA"/>
    <property type="match status" value="1"/>
</dbReference>